<evidence type="ECO:0000313" key="2">
    <source>
        <dbReference type="Proteomes" id="UP000219286"/>
    </source>
</evidence>
<gene>
    <name evidence="1" type="ORF">A9Z42_0032850</name>
</gene>
<protein>
    <submittedName>
        <fullName evidence="1">Uncharacterized protein</fullName>
    </submittedName>
</protein>
<proteinExistence type="predicted"/>
<reference evidence="1 2" key="1">
    <citation type="journal article" date="2015" name="Genome Announc.">
        <title>Genome sequence and annotation of Trichoderma parareesei, the ancestor of the cellulase producer Trichoderma reesei.</title>
        <authorList>
            <person name="Yang D."/>
            <person name="Pomraning K."/>
            <person name="Kopchinskiy A."/>
            <person name="Karimi Aghcheh R."/>
            <person name="Atanasova L."/>
            <person name="Chenthamara K."/>
            <person name="Baker S.E."/>
            <person name="Zhang R."/>
            <person name="Shen Q."/>
            <person name="Freitag M."/>
            <person name="Kubicek C.P."/>
            <person name="Druzhinina I.S."/>
        </authorList>
    </citation>
    <scope>NUCLEOTIDE SEQUENCE [LARGE SCALE GENOMIC DNA]</scope>
    <source>
        <strain evidence="1 2">CBS 125925</strain>
    </source>
</reference>
<dbReference type="Proteomes" id="UP000219286">
    <property type="component" value="Unassembled WGS sequence"/>
</dbReference>
<name>A0A2H2Z9U1_TRIPA</name>
<organism evidence="1 2">
    <name type="scientific">Trichoderma parareesei</name>
    <name type="common">Filamentous fungus</name>
    <dbReference type="NCBI Taxonomy" id="858221"/>
    <lineage>
        <taxon>Eukaryota</taxon>
        <taxon>Fungi</taxon>
        <taxon>Dikarya</taxon>
        <taxon>Ascomycota</taxon>
        <taxon>Pezizomycotina</taxon>
        <taxon>Sordariomycetes</taxon>
        <taxon>Hypocreomycetidae</taxon>
        <taxon>Hypocreales</taxon>
        <taxon>Hypocreaceae</taxon>
        <taxon>Trichoderma</taxon>
    </lineage>
</organism>
<dbReference type="AlphaFoldDB" id="A0A2H2Z9U1"/>
<sequence>MPGEQKNLKITTTNTAAAAATAAATVVIMVGENLVAERYLVNIFDVITTTHLQRDQLVIAVPRSHIRQAQGSGVIGELEALTPALATRLAMIELPNGITEI</sequence>
<accession>A0A2H2Z9U1</accession>
<keyword evidence="2" id="KW-1185">Reference proteome</keyword>
<evidence type="ECO:0000313" key="1">
    <source>
        <dbReference type="EMBL" id="OTA02868.1"/>
    </source>
</evidence>
<comment type="caution">
    <text evidence="1">The sequence shown here is derived from an EMBL/GenBank/DDBJ whole genome shotgun (WGS) entry which is preliminary data.</text>
</comment>
<dbReference type="EMBL" id="LFMI01000364">
    <property type="protein sequence ID" value="OTA02868.1"/>
    <property type="molecule type" value="Genomic_DNA"/>
</dbReference>